<name>A0A5C5Z4X5_9BACT</name>
<gene>
    <name evidence="1" type="ORF">CA13_38410</name>
</gene>
<reference evidence="1 2" key="1">
    <citation type="submission" date="2019-02" db="EMBL/GenBank/DDBJ databases">
        <title>Deep-cultivation of Planctomycetes and their phenomic and genomic characterization uncovers novel biology.</title>
        <authorList>
            <person name="Wiegand S."/>
            <person name="Jogler M."/>
            <person name="Boedeker C."/>
            <person name="Pinto D."/>
            <person name="Vollmers J."/>
            <person name="Rivas-Marin E."/>
            <person name="Kohn T."/>
            <person name="Peeters S.H."/>
            <person name="Heuer A."/>
            <person name="Rast P."/>
            <person name="Oberbeckmann S."/>
            <person name="Bunk B."/>
            <person name="Jeske O."/>
            <person name="Meyerdierks A."/>
            <person name="Storesund J.E."/>
            <person name="Kallscheuer N."/>
            <person name="Luecker S."/>
            <person name="Lage O.M."/>
            <person name="Pohl T."/>
            <person name="Merkel B.J."/>
            <person name="Hornburger P."/>
            <person name="Mueller R.-W."/>
            <person name="Bruemmer F."/>
            <person name="Labrenz M."/>
            <person name="Spormann A.M."/>
            <person name="Op Den Camp H."/>
            <person name="Overmann J."/>
            <person name="Amann R."/>
            <person name="Jetten M.S.M."/>
            <person name="Mascher T."/>
            <person name="Medema M.H."/>
            <person name="Devos D.P."/>
            <person name="Kaster A.-K."/>
            <person name="Ovreas L."/>
            <person name="Rohde M."/>
            <person name="Galperin M.Y."/>
            <person name="Jogler C."/>
        </authorList>
    </citation>
    <scope>NUCLEOTIDE SEQUENCE [LARGE SCALE GENOMIC DNA]</scope>
    <source>
        <strain evidence="1 2">CA13</strain>
    </source>
</reference>
<sequence length="118" mass="12947">MVGEIPPVKKRDVAVSALLDRGQIHFTKFHCWGMQPPYQTSKQGNGEGGHGGRQTPLCPVNTRLCYQTVLAKIASSRMLQCAANGRKMPKSWALDGACHFDFGKKSPFTGAISFHNFP</sequence>
<dbReference type="AlphaFoldDB" id="A0A5C5Z4X5"/>
<proteinExistence type="predicted"/>
<comment type="caution">
    <text evidence="1">The sequence shown here is derived from an EMBL/GenBank/DDBJ whole genome shotgun (WGS) entry which is preliminary data.</text>
</comment>
<organism evidence="1 2">
    <name type="scientific">Novipirellula herctigrandis</name>
    <dbReference type="NCBI Taxonomy" id="2527986"/>
    <lineage>
        <taxon>Bacteria</taxon>
        <taxon>Pseudomonadati</taxon>
        <taxon>Planctomycetota</taxon>
        <taxon>Planctomycetia</taxon>
        <taxon>Pirellulales</taxon>
        <taxon>Pirellulaceae</taxon>
        <taxon>Novipirellula</taxon>
    </lineage>
</organism>
<evidence type="ECO:0000313" key="2">
    <source>
        <dbReference type="Proteomes" id="UP000315010"/>
    </source>
</evidence>
<keyword evidence="2" id="KW-1185">Reference proteome</keyword>
<evidence type="ECO:0000313" key="1">
    <source>
        <dbReference type="EMBL" id="TWT82378.1"/>
    </source>
</evidence>
<accession>A0A5C5Z4X5</accession>
<protein>
    <submittedName>
        <fullName evidence="1">Uncharacterized protein</fullName>
    </submittedName>
</protein>
<dbReference type="Proteomes" id="UP000315010">
    <property type="component" value="Unassembled WGS sequence"/>
</dbReference>
<dbReference type="EMBL" id="SJPJ01000001">
    <property type="protein sequence ID" value="TWT82378.1"/>
    <property type="molecule type" value="Genomic_DNA"/>
</dbReference>